<comment type="caution">
    <text evidence="2">The sequence shown here is derived from an EMBL/GenBank/DDBJ whole genome shotgun (WGS) entry which is preliminary data.</text>
</comment>
<feature type="transmembrane region" description="Helical" evidence="1">
    <location>
        <begin position="370"/>
        <end position="389"/>
    </location>
</feature>
<accession>A0ABW0RU93</accession>
<feature type="transmembrane region" description="Helical" evidence="1">
    <location>
        <begin position="280"/>
        <end position="298"/>
    </location>
</feature>
<feature type="transmembrane region" description="Helical" evidence="1">
    <location>
        <begin position="81"/>
        <end position="102"/>
    </location>
</feature>
<feature type="transmembrane region" description="Helical" evidence="1">
    <location>
        <begin position="146"/>
        <end position="166"/>
    </location>
</feature>
<keyword evidence="1" id="KW-0472">Membrane</keyword>
<gene>
    <name evidence="2" type="ORF">ACFPO9_05870</name>
</gene>
<dbReference type="PANTHER" id="PTHR23537:SF1">
    <property type="entry name" value="SUGAR TRANSPORTER"/>
    <property type="match status" value="1"/>
</dbReference>
<keyword evidence="1" id="KW-1133">Transmembrane helix</keyword>
<evidence type="ECO:0000256" key="1">
    <source>
        <dbReference type="SAM" id="Phobius"/>
    </source>
</evidence>
<feature type="transmembrane region" description="Helical" evidence="1">
    <location>
        <begin position="344"/>
        <end position="364"/>
    </location>
</feature>
<dbReference type="SUPFAM" id="SSF103473">
    <property type="entry name" value="MFS general substrate transporter"/>
    <property type="match status" value="1"/>
</dbReference>
<dbReference type="Pfam" id="PF06779">
    <property type="entry name" value="MFS_4"/>
    <property type="match status" value="1"/>
</dbReference>
<feature type="transmembrane region" description="Helical" evidence="1">
    <location>
        <begin position="12"/>
        <end position="33"/>
    </location>
</feature>
<dbReference type="PANTHER" id="PTHR23537">
    <property type="match status" value="1"/>
</dbReference>
<evidence type="ECO:0000313" key="2">
    <source>
        <dbReference type="EMBL" id="MFC5548038.1"/>
    </source>
</evidence>
<keyword evidence="3" id="KW-1185">Reference proteome</keyword>
<organism evidence="2 3">
    <name type="scientific">Massilia aerilata</name>
    <dbReference type="NCBI Taxonomy" id="453817"/>
    <lineage>
        <taxon>Bacteria</taxon>
        <taxon>Pseudomonadati</taxon>
        <taxon>Pseudomonadota</taxon>
        <taxon>Betaproteobacteria</taxon>
        <taxon>Burkholderiales</taxon>
        <taxon>Oxalobacteraceae</taxon>
        <taxon>Telluria group</taxon>
        <taxon>Massilia</taxon>
    </lineage>
</organism>
<dbReference type="InterPro" id="IPR036259">
    <property type="entry name" value="MFS_trans_sf"/>
</dbReference>
<dbReference type="InterPro" id="IPR010645">
    <property type="entry name" value="MFS_4"/>
</dbReference>
<dbReference type="EMBL" id="JBHSMZ010000004">
    <property type="protein sequence ID" value="MFC5548038.1"/>
    <property type="molecule type" value="Genomic_DNA"/>
</dbReference>
<dbReference type="RefSeq" id="WP_379768378.1">
    <property type="nucleotide sequence ID" value="NZ_JBHSMZ010000004.1"/>
</dbReference>
<reference evidence="3" key="1">
    <citation type="journal article" date="2019" name="Int. J. Syst. Evol. Microbiol.">
        <title>The Global Catalogue of Microorganisms (GCM) 10K type strain sequencing project: providing services to taxonomists for standard genome sequencing and annotation.</title>
        <authorList>
            <consortium name="The Broad Institute Genomics Platform"/>
            <consortium name="The Broad Institute Genome Sequencing Center for Infectious Disease"/>
            <person name="Wu L."/>
            <person name="Ma J."/>
        </authorList>
    </citation>
    <scope>NUCLEOTIDE SEQUENCE [LARGE SCALE GENOMIC DNA]</scope>
    <source>
        <strain evidence="3">CGMCC 4.5798</strain>
    </source>
</reference>
<feature type="transmembrane region" description="Helical" evidence="1">
    <location>
        <begin position="108"/>
        <end position="134"/>
    </location>
</feature>
<feature type="transmembrane region" description="Helical" evidence="1">
    <location>
        <begin position="304"/>
        <end position="323"/>
    </location>
</feature>
<feature type="transmembrane region" description="Helical" evidence="1">
    <location>
        <begin position="53"/>
        <end position="74"/>
    </location>
</feature>
<dbReference type="Gene3D" id="1.20.1250.20">
    <property type="entry name" value="MFS general substrate transporter like domains"/>
    <property type="match status" value="2"/>
</dbReference>
<feature type="transmembrane region" description="Helical" evidence="1">
    <location>
        <begin position="252"/>
        <end position="273"/>
    </location>
</feature>
<name>A0ABW0RU93_9BURK</name>
<evidence type="ECO:0000313" key="3">
    <source>
        <dbReference type="Proteomes" id="UP001596086"/>
    </source>
</evidence>
<protein>
    <submittedName>
        <fullName evidence="2">YbfB/YjiJ family MFS transporter</fullName>
    </submittedName>
</protein>
<feature type="transmembrane region" description="Helical" evidence="1">
    <location>
        <begin position="211"/>
        <end position="232"/>
    </location>
</feature>
<sequence length="395" mass="40297">MDTIFSASVRPGRTAAAVCAAAMISLAVAMGIGRFAFTPLFPLMVRDGLIDSHAGAMLAAANYLGYLAGALAAARIRTKPALLLALGLAGTVLITAAVGWTASGFWWAVLRFLAGVMSAWTLVATSAWGLGWLAALGRPDLAGVQFSGVGIGIAAAGLFCLLLGSSLPSPQLWIGLAALGALASVLPLMLSRSLPAPPAAPASSAPAPVAAPSKTAGLVACYTLFGFGYILPATYLPALARQLVDDPQVFGLAWPVFGAAAAVSTVLVSWRLARADRLSVWVAAHLLMALGVLLPAVWTSLASVTLAALLVGGTFMVITMVGMQEARARAEGQATRVLGRMTAGFALGQLAGPLVSAGIARLTASEAGALKLALALSALGLLASSFYLWRLRRHD</sequence>
<proteinExistence type="predicted"/>
<feature type="transmembrane region" description="Helical" evidence="1">
    <location>
        <begin position="172"/>
        <end position="190"/>
    </location>
</feature>
<keyword evidence="1" id="KW-0812">Transmembrane</keyword>
<dbReference type="Proteomes" id="UP001596086">
    <property type="component" value="Unassembled WGS sequence"/>
</dbReference>